<dbReference type="PANTHER" id="PTHR24221:SF654">
    <property type="entry name" value="ATP-BINDING CASSETTE SUB-FAMILY B MEMBER 6"/>
    <property type="match status" value="1"/>
</dbReference>
<dbReference type="InterPro" id="IPR003593">
    <property type="entry name" value="AAA+_ATPase"/>
</dbReference>
<feature type="transmembrane region" description="Helical" evidence="11">
    <location>
        <begin position="438"/>
        <end position="460"/>
    </location>
</feature>
<dbReference type="AlphaFoldDB" id="A0A846MSQ1"/>
<keyword evidence="4 11" id="KW-0812">Transmembrane</keyword>
<gene>
    <name evidence="15" type="ORF">FHS56_002155</name>
</gene>
<dbReference type="SUPFAM" id="SSF52540">
    <property type="entry name" value="P-loop containing nucleoside triphosphate hydrolases"/>
    <property type="match status" value="1"/>
</dbReference>
<dbReference type="Gene3D" id="3.90.70.10">
    <property type="entry name" value="Cysteine proteinases"/>
    <property type="match status" value="1"/>
</dbReference>
<evidence type="ECO:0000256" key="10">
    <source>
        <dbReference type="ARBA" id="ARBA00043264"/>
    </source>
</evidence>
<dbReference type="SMART" id="SM00382">
    <property type="entry name" value="AAA"/>
    <property type="match status" value="1"/>
</dbReference>
<evidence type="ECO:0000256" key="5">
    <source>
        <dbReference type="ARBA" id="ARBA00022741"/>
    </source>
</evidence>
<dbReference type="SUPFAM" id="SSF90123">
    <property type="entry name" value="ABC transporter transmembrane region"/>
    <property type="match status" value="1"/>
</dbReference>
<dbReference type="GO" id="GO:0005886">
    <property type="term" value="C:plasma membrane"/>
    <property type="evidence" value="ECO:0007669"/>
    <property type="project" value="UniProtKB-SubCell"/>
</dbReference>
<evidence type="ECO:0000256" key="7">
    <source>
        <dbReference type="ARBA" id="ARBA00022927"/>
    </source>
</evidence>
<dbReference type="GO" id="GO:0006508">
    <property type="term" value="P:proteolysis"/>
    <property type="evidence" value="ECO:0007669"/>
    <property type="project" value="InterPro"/>
</dbReference>
<dbReference type="PROSITE" id="PS00211">
    <property type="entry name" value="ABC_TRANSPORTER_1"/>
    <property type="match status" value="1"/>
</dbReference>
<evidence type="ECO:0000256" key="6">
    <source>
        <dbReference type="ARBA" id="ARBA00022840"/>
    </source>
</evidence>
<dbReference type="GO" id="GO:0015031">
    <property type="term" value="P:protein transport"/>
    <property type="evidence" value="ECO:0007669"/>
    <property type="project" value="UniProtKB-KW"/>
</dbReference>
<dbReference type="GO" id="GO:0016887">
    <property type="term" value="F:ATP hydrolysis activity"/>
    <property type="evidence" value="ECO:0007669"/>
    <property type="project" value="InterPro"/>
</dbReference>
<dbReference type="InterPro" id="IPR039421">
    <property type="entry name" value="Type_1_exporter"/>
</dbReference>
<evidence type="ECO:0000256" key="4">
    <source>
        <dbReference type="ARBA" id="ARBA00022692"/>
    </source>
</evidence>
<proteinExistence type="predicted"/>
<evidence type="ECO:0000313" key="15">
    <source>
        <dbReference type="EMBL" id="NIK74626.1"/>
    </source>
</evidence>
<name>A0A846MSQ1_9BACT</name>
<dbReference type="InterPro" id="IPR036640">
    <property type="entry name" value="ABC1_TM_sf"/>
</dbReference>
<dbReference type="PROSITE" id="PS50990">
    <property type="entry name" value="PEPTIDASE_C39"/>
    <property type="match status" value="1"/>
</dbReference>
<dbReference type="PANTHER" id="PTHR24221">
    <property type="entry name" value="ATP-BINDING CASSETTE SUB-FAMILY B"/>
    <property type="match status" value="1"/>
</dbReference>
<dbReference type="InterPro" id="IPR005074">
    <property type="entry name" value="Peptidase_C39"/>
</dbReference>
<comment type="subcellular location">
    <subcellularLocation>
        <location evidence="1">Cell membrane</location>
        <topology evidence="1">Multi-pass membrane protein</topology>
    </subcellularLocation>
</comment>
<feature type="transmembrane region" description="Helical" evidence="11">
    <location>
        <begin position="294"/>
        <end position="316"/>
    </location>
</feature>
<dbReference type="RefSeq" id="WP_208409680.1">
    <property type="nucleotide sequence ID" value="NZ_JAASRN010000004.1"/>
</dbReference>
<keyword evidence="5" id="KW-0547">Nucleotide-binding</keyword>
<feature type="domain" description="ABC transmembrane type-1" evidence="13">
    <location>
        <begin position="185"/>
        <end position="467"/>
    </location>
</feature>
<evidence type="ECO:0000256" key="9">
    <source>
        <dbReference type="ARBA" id="ARBA00023136"/>
    </source>
</evidence>
<dbReference type="Gene3D" id="3.40.50.300">
    <property type="entry name" value="P-loop containing nucleotide triphosphate hydrolases"/>
    <property type="match status" value="1"/>
</dbReference>
<evidence type="ECO:0000256" key="2">
    <source>
        <dbReference type="ARBA" id="ARBA00022448"/>
    </source>
</evidence>
<dbReference type="Pfam" id="PF03412">
    <property type="entry name" value="Peptidase_C39"/>
    <property type="match status" value="1"/>
</dbReference>
<dbReference type="GO" id="GO:0005524">
    <property type="term" value="F:ATP binding"/>
    <property type="evidence" value="ECO:0007669"/>
    <property type="project" value="UniProtKB-KW"/>
</dbReference>
<keyword evidence="2" id="KW-0813">Transport</keyword>
<feature type="domain" description="Peptidase C39" evidence="14">
    <location>
        <begin position="17"/>
        <end position="142"/>
    </location>
</feature>
<dbReference type="InterPro" id="IPR027417">
    <property type="entry name" value="P-loop_NTPase"/>
</dbReference>
<organism evidence="15 16">
    <name type="scientific">Thermonema lapsum</name>
    <dbReference type="NCBI Taxonomy" id="28195"/>
    <lineage>
        <taxon>Bacteria</taxon>
        <taxon>Pseudomonadati</taxon>
        <taxon>Bacteroidota</taxon>
        <taxon>Cytophagia</taxon>
        <taxon>Cytophagales</taxon>
        <taxon>Thermonemataceae</taxon>
        <taxon>Thermonema</taxon>
    </lineage>
</organism>
<feature type="domain" description="ABC transporter" evidence="12">
    <location>
        <begin position="500"/>
        <end position="736"/>
    </location>
</feature>
<protein>
    <submittedName>
        <fullName evidence="15">ATP-binding cassette subfamily B protein</fullName>
    </submittedName>
</protein>
<dbReference type="PROSITE" id="PS50893">
    <property type="entry name" value="ABC_TRANSPORTER_2"/>
    <property type="match status" value="1"/>
</dbReference>
<keyword evidence="8 11" id="KW-1133">Transmembrane helix</keyword>
<keyword evidence="10" id="KW-0080">Bacteriocin transport</keyword>
<feature type="transmembrane region" description="Helical" evidence="11">
    <location>
        <begin position="182"/>
        <end position="200"/>
    </location>
</feature>
<evidence type="ECO:0000259" key="14">
    <source>
        <dbReference type="PROSITE" id="PS50990"/>
    </source>
</evidence>
<dbReference type="Gene3D" id="1.20.1560.10">
    <property type="entry name" value="ABC transporter type 1, transmembrane domain"/>
    <property type="match status" value="1"/>
</dbReference>
<dbReference type="InterPro" id="IPR011527">
    <property type="entry name" value="ABC1_TM_dom"/>
</dbReference>
<reference evidence="15 16" key="1">
    <citation type="submission" date="2020-03" db="EMBL/GenBank/DDBJ databases">
        <title>Genomic Encyclopedia of Type Strains, Phase IV (KMG-IV): sequencing the most valuable type-strain genomes for metagenomic binning, comparative biology and taxonomic classification.</title>
        <authorList>
            <person name="Goeker M."/>
        </authorList>
    </citation>
    <scope>NUCLEOTIDE SEQUENCE [LARGE SCALE GENOMIC DNA]</scope>
    <source>
        <strain evidence="15 16">DSM 5718</strain>
    </source>
</reference>
<evidence type="ECO:0000313" key="16">
    <source>
        <dbReference type="Proteomes" id="UP000537126"/>
    </source>
</evidence>
<keyword evidence="6 15" id="KW-0067">ATP-binding</keyword>
<dbReference type="InterPro" id="IPR017871">
    <property type="entry name" value="ABC_transporter-like_CS"/>
</dbReference>
<dbReference type="GO" id="GO:0034040">
    <property type="term" value="F:ATPase-coupled lipid transmembrane transporter activity"/>
    <property type="evidence" value="ECO:0007669"/>
    <property type="project" value="TreeGrafter"/>
</dbReference>
<dbReference type="PROSITE" id="PS50929">
    <property type="entry name" value="ABC_TM1F"/>
    <property type="match status" value="1"/>
</dbReference>
<dbReference type="InterPro" id="IPR003439">
    <property type="entry name" value="ABC_transporter-like_ATP-bd"/>
</dbReference>
<dbReference type="Proteomes" id="UP000537126">
    <property type="component" value="Unassembled WGS sequence"/>
</dbReference>
<evidence type="ECO:0000256" key="11">
    <source>
        <dbReference type="SAM" id="Phobius"/>
    </source>
</evidence>
<feature type="transmembrane region" description="Helical" evidence="11">
    <location>
        <begin position="220"/>
        <end position="238"/>
    </location>
</feature>
<dbReference type="Pfam" id="PF00664">
    <property type="entry name" value="ABC_membrane"/>
    <property type="match status" value="1"/>
</dbReference>
<evidence type="ECO:0000259" key="12">
    <source>
        <dbReference type="PROSITE" id="PS50893"/>
    </source>
</evidence>
<dbReference type="GO" id="GO:0043213">
    <property type="term" value="P:bacteriocin transport"/>
    <property type="evidence" value="ECO:0007669"/>
    <property type="project" value="UniProtKB-KW"/>
</dbReference>
<keyword evidence="3" id="KW-1003">Cell membrane</keyword>
<keyword evidence="9 11" id="KW-0472">Membrane</keyword>
<dbReference type="EMBL" id="JAASRN010000004">
    <property type="protein sequence ID" value="NIK74626.1"/>
    <property type="molecule type" value="Genomic_DNA"/>
</dbReference>
<accession>A0A846MSQ1</accession>
<evidence type="ECO:0000259" key="13">
    <source>
        <dbReference type="PROSITE" id="PS50929"/>
    </source>
</evidence>
<sequence length="742" mass="84502">MPRHIKQWAKRVPFVPQLESADCGPACLAMIARYHGIKVHVKQLRALGKLSRLGVSVAQLLHLAQQIGLEAKAYKASPGELEQLPLPCILFWKQDHYVVLERISRKKQDAKRRFTLLDPAYGRVQLTEEAFLNEWLAGQPKGILIYLQPASMASPLDLPPVQNEGMRHVLREITSFLARRKGAYVGGLLLIIGGMAANWYTPKLFQEVIDEGIMQRDIGMVLALLLAQMALFFGSFISESWSTVVFTRLNLGLSLHLQEHMFRYLTRLPLAYFDARINTETLQRLGDLSEVRRFVAWQLMSLLLHLSNILIFGFLLYRLSALVFWIYVGFTLLSVGWVMLFLRHRRALNYANALLKSKLNHLLYEFVTKMQELRIYRAQDRRLDKIMHLSEEQNRQEWRDLWLNLYQNAGTTLFGKLKDVAVVAVCAYLIILKQELSLGVLMSASFIIGQLSAPVNAWLFSVDELQSFRIAQERLGLVFEQAPEQPPGRKKPLPESIQTLTIRGLSFYYPGYEHRLILDDIHLEIRRGEKVAIVGSTGSGKTTLMRLLLGYYFPVKGDILLNGQPLWHYDIDAWRTRCGVVLQDGSILSGTVAENVAPGVEQPDMQRIEEVCRLVCLHDDIMKLPMRYQTKLGGVGMQLSGGQQQRLLIARALYHQPDILFLDEATSALDAATERAIVKNLSAYLQHRTAFIIAHRLSTVRNADRIIVLENGRIVETGSHEELLYRQGLYYHLISNQLALGS</sequence>
<dbReference type="GO" id="GO:0140359">
    <property type="term" value="F:ABC-type transporter activity"/>
    <property type="evidence" value="ECO:0007669"/>
    <property type="project" value="InterPro"/>
</dbReference>
<feature type="transmembrane region" description="Helical" evidence="11">
    <location>
        <begin position="322"/>
        <end position="342"/>
    </location>
</feature>
<keyword evidence="7" id="KW-0653">Protein transport</keyword>
<dbReference type="Pfam" id="PF00005">
    <property type="entry name" value="ABC_tran"/>
    <property type="match status" value="1"/>
</dbReference>
<dbReference type="FunFam" id="3.40.50.300:FF:000221">
    <property type="entry name" value="Multidrug ABC transporter ATP-binding protein"/>
    <property type="match status" value="1"/>
</dbReference>
<dbReference type="GO" id="GO:0008233">
    <property type="term" value="F:peptidase activity"/>
    <property type="evidence" value="ECO:0007669"/>
    <property type="project" value="InterPro"/>
</dbReference>
<keyword evidence="16" id="KW-1185">Reference proteome</keyword>
<comment type="caution">
    <text evidence="15">The sequence shown here is derived from an EMBL/GenBank/DDBJ whole genome shotgun (WGS) entry which is preliminary data.</text>
</comment>
<evidence type="ECO:0000256" key="8">
    <source>
        <dbReference type="ARBA" id="ARBA00022989"/>
    </source>
</evidence>
<evidence type="ECO:0000256" key="1">
    <source>
        <dbReference type="ARBA" id="ARBA00004651"/>
    </source>
</evidence>
<evidence type="ECO:0000256" key="3">
    <source>
        <dbReference type="ARBA" id="ARBA00022475"/>
    </source>
</evidence>